<sequence>MEEYRCRMNAKVDVEHRSSDDDEMNRTGSAPEILSDQEDQWDSGSEDSSTIASDYDSEDFNSGEEFDEDHTAVALADKGGEPKSERSTPPNQDLCTSEKLSTWKNVHNTTRKALSAKQENKLKARIAEYAQATAKYELKYFHPSSLDSVAKSPQEITWLNISTSNFLVPSKDAPIRLDFQQCLLI</sequence>
<reference evidence="2" key="1">
    <citation type="submission" date="2023-06" db="EMBL/GenBank/DDBJ databases">
        <title>Genomic analysis of the entomopathogenic nematode Steinernema hermaphroditum.</title>
        <authorList>
            <person name="Schwarz E.M."/>
            <person name="Heppert J.K."/>
            <person name="Baniya A."/>
            <person name="Schwartz H.T."/>
            <person name="Tan C.-H."/>
            <person name="Antoshechkin I."/>
            <person name="Sternberg P.W."/>
            <person name="Goodrich-Blair H."/>
            <person name="Dillman A.R."/>
        </authorList>
    </citation>
    <scope>NUCLEOTIDE SEQUENCE</scope>
    <source>
        <strain evidence="2">PS9179</strain>
        <tissue evidence="2">Whole animal</tissue>
    </source>
</reference>
<feature type="compositionally biased region" description="Acidic residues" evidence="1">
    <location>
        <begin position="55"/>
        <end position="68"/>
    </location>
</feature>
<evidence type="ECO:0000313" key="3">
    <source>
        <dbReference type="Proteomes" id="UP001175271"/>
    </source>
</evidence>
<dbReference type="AlphaFoldDB" id="A0AA39HX22"/>
<dbReference type="EMBL" id="JAUCMV010000003">
    <property type="protein sequence ID" value="KAK0413723.1"/>
    <property type="molecule type" value="Genomic_DNA"/>
</dbReference>
<feature type="region of interest" description="Disordered" evidence="1">
    <location>
        <begin position="1"/>
        <end position="97"/>
    </location>
</feature>
<proteinExistence type="predicted"/>
<keyword evidence="3" id="KW-1185">Reference proteome</keyword>
<evidence type="ECO:0000256" key="1">
    <source>
        <dbReference type="SAM" id="MobiDB-lite"/>
    </source>
</evidence>
<feature type="compositionally biased region" description="Acidic residues" evidence="1">
    <location>
        <begin position="35"/>
        <end position="45"/>
    </location>
</feature>
<evidence type="ECO:0000313" key="2">
    <source>
        <dbReference type="EMBL" id="KAK0413723.1"/>
    </source>
</evidence>
<comment type="caution">
    <text evidence="2">The sequence shown here is derived from an EMBL/GenBank/DDBJ whole genome shotgun (WGS) entry which is preliminary data.</text>
</comment>
<feature type="compositionally biased region" description="Basic and acidic residues" evidence="1">
    <location>
        <begin position="1"/>
        <end position="19"/>
    </location>
</feature>
<name>A0AA39HX22_9BILA</name>
<accession>A0AA39HX22</accession>
<protein>
    <submittedName>
        <fullName evidence="2">Uncharacterized protein</fullName>
    </submittedName>
</protein>
<organism evidence="2 3">
    <name type="scientific">Steinernema hermaphroditum</name>
    <dbReference type="NCBI Taxonomy" id="289476"/>
    <lineage>
        <taxon>Eukaryota</taxon>
        <taxon>Metazoa</taxon>
        <taxon>Ecdysozoa</taxon>
        <taxon>Nematoda</taxon>
        <taxon>Chromadorea</taxon>
        <taxon>Rhabditida</taxon>
        <taxon>Tylenchina</taxon>
        <taxon>Panagrolaimomorpha</taxon>
        <taxon>Strongyloidoidea</taxon>
        <taxon>Steinernematidae</taxon>
        <taxon>Steinernema</taxon>
    </lineage>
</organism>
<feature type="compositionally biased region" description="Polar residues" evidence="1">
    <location>
        <begin position="87"/>
        <end position="97"/>
    </location>
</feature>
<gene>
    <name evidence="2" type="ORF">QR680_006958</name>
</gene>
<dbReference type="Proteomes" id="UP001175271">
    <property type="component" value="Unassembled WGS sequence"/>
</dbReference>